<dbReference type="Proteomes" id="UP001151529">
    <property type="component" value="Chromosome 16"/>
</dbReference>
<proteinExistence type="predicted"/>
<dbReference type="AlphaFoldDB" id="A0A9Q0VN20"/>
<reference evidence="2" key="2">
    <citation type="journal article" date="2023" name="Int. J. Mol. Sci.">
        <title>De Novo Assembly and Annotation of 11 Diverse Shrub Willow (Salix) Genomes Reveals Novel Gene Organization in Sex-Linked Regions.</title>
        <authorList>
            <person name="Hyden B."/>
            <person name="Feng K."/>
            <person name="Yates T.B."/>
            <person name="Jawdy S."/>
            <person name="Cereghino C."/>
            <person name="Smart L.B."/>
            <person name="Muchero W."/>
        </authorList>
    </citation>
    <scope>NUCLEOTIDE SEQUENCE [LARGE SCALE GENOMIC DNA]</scope>
    <source>
        <tissue evidence="2">Shoot tip</tissue>
    </source>
</reference>
<organism evidence="2 3">
    <name type="scientific">Salix viminalis</name>
    <name type="common">Common osier</name>
    <name type="synonym">Basket willow</name>
    <dbReference type="NCBI Taxonomy" id="40686"/>
    <lineage>
        <taxon>Eukaryota</taxon>
        <taxon>Viridiplantae</taxon>
        <taxon>Streptophyta</taxon>
        <taxon>Embryophyta</taxon>
        <taxon>Tracheophyta</taxon>
        <taxon>Spermatophyta</taxon>
        <taxon>Magnoliopsida</taxon>
        <taxon>eudicotyledons</taxon>
        <taxon>Gunneridae</taxon>
        <taxon>Pentapetalae</taxon>
        <taxon>rosids</taxon>
        <taxon>fabids</taxon>
        <taxon>Malpighiales</taxon>
        <taxon>Salicaceae</taxon>
        <taxon>Saliceae</taxon>
        <taxon>Salix</taxon>
    </lineage>
</organism>
<sequence length="84" mass="9328">MVNLIERKPEAHQSSLHRYHGDQRKATKLQLSFSVLSSSSARPPYRDPTPPVTKLARGLLDYVAGQPEQAVESFQARSVVANLV</sequence>
<name>A0A9Q0VN20_SALVM</name>
<feature type="compositionally biased region" description="Basic and acidic residues" evidence="1">
    <location>
        <begin position="1"/>
        <end position="11"/>
    </location>
</feature>
<gene>
    <name evidence="2" type="ORF">OIU85_002239</name>
</gene>
<keyword evidence="3" id="KW-1185">Reference proteome</keyword>
<dbReference type="EMBL" id="JAPFFL010000001">
    <property type="protein sequence ID" value="KAJ6751804.1"/>
    <property type="molecule type" value="Genomic_DNA"/>
</dbReference>
<evidence type="ECO:0000313" key="2">
    <source>
        <dbReference type="EMBL" id="KAJ6751804.1"/>
    </source>
</evidence>
<evidence type="ECO:0000256" key="1">
    <source>
        <dbReference type="SAM" id="MobiDB-lite"/>
    </source>
</evidence>
<feature type="region of interest" description="Disordered" evidence="1">
    <location>
        <begin position="1"/>
        <end position="22"/>
    </location>
</feature>
<reference evidence="2" key="1">
    <citation type="submission" date="2022-11" db="EMBL/GenBank/DDBJ databases">
        <authorList>
            <person name="Hyden B.L."/>
            <person name="Feng K."/>
            <person name="Yates T."/>
            <person name="Jawdy S."/>
            <person name="Smart L.B."/>
            <person name="Muchero W."/>
        </authorList>
    </citation>
    <scope>NUCLEOTIDE SEQUENCE</scope>
    <source>
        <tissue evidence="2">Shoot tip</tissue>
    </source>
</reference>
<protein>
    <submittedName>
        <fullName evidence="2">Uncharacterized protein</fullName>
    </submittedName>
</protein>
<evidence type="ECO:0000313" key="3">
    <source>
        <dbReference type="Proteomes" id="UP001151529"/>
    </source>
</evidence>
<comment type="caution">
    <text evidence="2">The sequence shown here is derived from an EMBL/GenBank/DDBJ whole genome shotgun (WGS) entry which is preliminary data.</text>
</comment>
<accession>A0A9Q0VN20</accession>